<evidence type="ECO:0000313" key="1">
    <source>
        <dbReference type="EMBL" id="ART31242.1"/>
    </source>
</evidence>
<protein>
    <submittedName>
        <fullName evidence="1">Uncharacterized protein</fullName>
    </submittedName>
</protein>
<dbReference type="EMBL" id="KY774314">
    <property type="protein sequence ID" value="ART31242.1"/>
    <property type="molecule type" value="Genomic_DNA"/>
</dbReference>
<sequence length="68" mass="7292">MDDEDFSDIVEPLLVKGILANSPVHHMLIDQGSSSDMITRGVAEQLGVKLDQLPCSQSPGTDGGWARI</sequence>
<reference evidence="1" key="1">
    <citation type="submission" date="2017-03" db="EMBL/GenBank/DDBJ databases">
        <title>The mitochondrial genome of the carnivorous plant Utricularia reniformis (Lentibulariaceae): structure, comparative analysis and evolutionary landmarks.</title>
        <authorList>
            <person name="Silva S.R."/>
            <person name="Alvarenga D.O."/>
            <person name="Michael T.P."/>
            <person name="Miranda V.F.O."/>
            <person name="Varani A.M."/>
        </authorList>
    </citation>
    <scope>NUCLEOTIDE SEQUENCE</scope>
</reference>
<keyword evidence="1" id="KW-0496">Mitochondrion</keyword>
<organism evidence="1">
    <name type="scientific">Utricularia reniformis</name>
    <dbReference type="NCBI Taxonomy" id="192314"/>
    <lineage>
        <taxon>Eukaryota</taxon>
        <taxon>Viridiplantae</taxon>
        <taxon>Streptophyta</taxon>
        <taxon>Embryophyta</taxon>
        <taxon>Tracheophyta</taxon>
        <taxon>Spermatophyta</taxon>
        <taxon>Magnoliopsida</taxon>
        <taxon>eudicotyledons</taxon>
        <taxon>Gunneridae</taxon>
        <taxon>Pentapetalae</taxon>
        <taxon>asterids</taxon>
        <taxon>lamiids</taxon>
        <taxon>Lamiales</taxon>
        <taxon>Lentibulariaceae</taxon>
        <taxon>Utricularia</taxon>
    </lineage>
</organism>
<gene>
    <name evidence="1" type="ORF">AEK19_MT1020</name>
</gene>
<dbReference type="AlphaFoldDB" id="A0A1Y0B1B9"/>
<accession>A0A1Y0B1B9</accession>
<geneLocation type="mitochondrion" evidence="1"/>
<proteinExistence type="predicted"/>
<name>A0A1Y0B1B9_9LAMI</name>